<dbReference type="SMART" id="SM00342">
    <property type="entry name" value="HTH_ARAC"/>
    <property type="match status" value="1"/>
</dbReference>
<proteinExistence type="predicted"/>
<name>A0ABN5FES2_9PROT</name>
<keyword evidence="2" id="KW-0238">DNA-binding</keyword>
<organism evidence="5 6">
    <name type="scientific">Thalassospira marina</name>
    <dbReference type="NCBI Taxonomy" id="2048283"/>
    <lineage>
        <taxon>Bacteria</taxon>
        <taxon>Pseudomonadati</taxon>
        <taxon>Pseudomonadota</taxon>
        <taxon>Alphaproteobacteria</taxon>
        <taxon>Rhodospirillales</taxon>
        <taxon>Thalassospiraceae</taxon>
        <taxon>Thalassospira</taxon>
    </lineage>
</organism>
<dbReference type="EMBL" id="CP024199">
    <property type="protein sequence ID" value="AUG53222.1"/>
    <property type="molecule type" value="Genomic_DNA"/>
</dbReference>
<dbReference type="InterPro" id="IPR050204">
    <property type="entry name" value="AraC_XylS_family_regulators"/>
</dbReference>
<dbReference type="PROSITE" id="PS00041">
    <property type="entry name" value="HTH_ARAC_FAMILY_1"/>
    <property type="match status" value="1"/>
</dbReference>
<reference evidence="5 6" key="1">
    <citation type="submission" date="2017-10" db="EMBL/GenBank/DDBJ databases">
        <title>Biodiversity and function of Thalassospira species in the particle-attached aromatic-hydrocarbon-degrading consortia from the surface seawater of the China South Sea.</title>
        <authorList>
            <person name="Dong C."/>
            <person name="Liu R."/>
            <person name="Shao Z."/>
        </authorList>
    </citation>
    <scope>NUCLEOTIDE SEQUENCE [LARGE SCALE GENOMIC DNA]</scope>
    <source>
        <strain evidence="5 6">CSC3H3</strain>
    </source>
</reference>
<dbReference type="PROSITE" id="PS01124">
    <property type="entry name" value="HTH_ARAC_FAMILY_2"/>
    <property type="match status" value="1"/>
</dbReference>
<evidence type="ECO:0000256" key="3">
    <source>
        <dbReference type="ARBA" id="ARBA00023163"/>
    </source>
</evidence>
<evidence type="ECO:0000313" key="5">
    <source>
        <dbReference type="EMBL" id="AUG53222.1"/>
    </source>
</evidence>
<evidence type="ECO:0000256" key="1">
    <source>
        <dbReference type="ARBA" id="ARBA00023015"/>
    </source>
</evidence>
<feature type="domain" description="HTH araC/xylS-type" evidence="4">
    <location>
        <begin position="195"/>
        <end position="293"/>
    </location>
</feature>
<keyword evidence="3" id="KW-0804">Transcription</keyword>
<dbReference type="RefSeq" id="WP_101284866.1">
    <property type="nucleotide sequence ID" value="NZ_CP024199.1"/>
</dbReference>
<dbReference type="Proteomes" id="UP000233458">
    <property type="component" value="Chromosome"/>
</dbReference>
<keyword evidence="6" id="KW-1185">Reference proteome</keyword>
<gene>
    <name evidence="5" type="ORF">CSC3H3_11255</name>
</gene>
<protein>
    <submittedName>
        <fullName evidence="5">AraC family transcriptional regulator</fullName>
    </submittedName>
</protein>
<dbReference type="PANTHER" id="PTHR46796:SF6">
    <property type="entry name" value="ARAC SUBFAMILY"/>
    <property type="match status" value="1"/>
</dbReference>
<dbReference type="InterPro" id="IPR018062">
    <property type="entry name" value="HTH_AraC-typ_CS"/>
</dbReference>
<accession>A0ABN5FES2</accession>
<dbReference type="PANTHER" id="PTHR46796">
    <property type="entry name" value="HTH-TYPE TRANSCRIPTIONAL ACTIVATOR RHAS-RELATED"/>
    <property type="match status" value="1"/>
</dbReference>
<keyword evidence="1" id="KW-0805">Transcription regulation</keyword>
<sequence>MTTPRYQNYTVFNELKNDADIVAAGDFGDEISAVRWRRDSYAHSRYDNPDHHTLSLYLTGGTGILREQGTVPLSGGGPGRVCVMPAHISSDWMVRGQVELFHLYIPVAAWDRAVVEVLDTDPARIELTEKTFWVDPAVEQMVRNVIVPLDWNAPADRLVMSSAGYGLLHHLLSNYTVQKPAVNGIRGGLSGAVRRRVIDYVAANLEQAITLDDLASVAGLSVFHFSRMFRTSLGEAPHQYVLRKRISQARSMLHDGDLALAEIAMACGFSSQAHLTTRFGHIVGVSPARYRQIVLDHAAMGRDVTAAPLWRFLPR</sequence>
<evidence type="ECO:0000256" key="2">
    <source>
        <dbReference type="ARBA" id="ARBA00023125"/>
    </source>
</evidence>
<dbReference type="InterPro" id="IPR009057">
    <property type="entry name" value="Homeodomain-like_sf"/>
</dbReference>
<dbReference type="Pfam" id="PF12833">
    <property type="entry name" value="HTH_18"/>
    <property type="match status" value="1"/>
</dbReference>
<dbReference type="SUPFAM" id="SSF46689">
    <property type="entry name" value="Homeodomain-like"/>
    <property type="match status" value="2"/>
</dbReference>
<dbReference type="Gene3D" id="1.10.10.60">
    <property type="entry name" value="Homeodomain-like"/>
    <property type="match status" value="2"/>
</dbReference>
<evidence type="ECO:0000259" key="4">
    <source>
        <dbReference type="PROSITE" id="PS01124"/>
    </source>
</evidence>
<dbReference type="InterPro" id="IPR018060">
    <property type="entry name" value="HTH_AraC"/>
</dbReference>
<evidence type="ECO:0000313" key="6">
    <source>
        <dbReference type="Proteomes" id="UP000233458"/>
    </source>
</evidence>